<proteinExistence type="predicted"/>
<comment type="caution">
    <text evidence="2">The sequence shown here is derived from an EMBL/GenBank/DDBJ whole genome shotgun (WGS) entry which is preliminary data.</text>
</comment>
<evidence type="ECO:0000313" key="3">
    <source>
        <dbReference type="Proteomes" id="UP000015100"/>
    </source>
</evidence>
<feature type="transmembrane region" description="Helical" evidence="1">
    <location>
        <begin position="35"/>
        <end position="52"/>
    </location>
</feature>
<protein>
    <recommendedName>
        <fullName evidence="4">Adhesin domain-containing protein</fullName>
    </recommendedName>
</protein>
<reference evidence="2 3" key="1">
    <citation type="journal article" date="2013" name="PLoS Genet.">
        <title>Genomic mechanisms accounting for the adaptation to parasitism in nematode-trapping fungi.</title>
        <authorList>
            <person name="Meerupati T."/>
            <person name="Andersson K.M."/>
            <person name="Friman E."/>
            <person name="Kumar D."/>
            <person name="Tunlid A."/>
            <person name="Ahren D."/>
        </authorList>
    </citation>
    <scope>NUCLEOTIDE SEQUENCE [LARGE SCALE GENOMIC DNA]</scope>
    <source>
        <strain evidence="2 3">CBS 200.50</strain>
    </source>
</reference>
<keyword evidence="1" id="KW-0812">Transmembrane</keyword>
<evidence type="ECO:0008006" key="4">
    <source>
        <dbReference type="Google" id="ProtNLM"/>
    </source>
</evidence>
<gene>
    <name evidence="2" type="ORF">H072_11515</name>
</gene>
<keyword evidence="1" id="KW-1133">Transmembrane helix</keyword>
<dbReference type="HOGENOM" id="CLU_683288_0_0_1"/>
<reference evidence="3" key="2">
    <citation type="submission" date="2013-04" db="EMBL/GenBank/DDBJ databases">
        <title>Genomic mechanisms accounting for the adaptation to parasitism in nematode-trapping fungi.</title>
        <authorList>
            <person name="Ahren D.G."/>
        </authorList>
    </citation>
    <scope>NUCLEOTIDE SEQUENCE [LARGE SCALE GENOMIC DNA]</scope>
    <source>
        <strain evidence="3">CBS 200.50</strain>
    </source>
</reference>
<sequence>MERYTDEKHPEGVYEIVPPVQHQQPKPKRPLWRRIVRVFLTVAVVFMVWSTVRPVIHGMRRRCHGGHGKPIQEPMLAIPEKDMAPPIDLDMDHHFLDEVEVPYEHYNFPSDLRNFWIKQESFHGISRIQVTGNLIVHSCEKAENISAHFKFELSDPSLRSDLSVEPSEDGILFKLDPFSLIRETVNATIFLVIPKGKAADGGDYSLDELTISTISIPIWLKDTVTTNIDKATISSVSGSIANYGKAADDNALDITSLRVTAVSGSIVGEFPLNHALDLETTSGEITADIVSANLKEETGYLKTHSVSGQHKINFLGKLNPRPLYSSHNSVSGDVELTYPEDWQGGLKLTTTSGHIKVAGKGTKVEERNKGPVEKFWKVVKGEGLSKGSVTTVSGKIDVLIGKTEK</sequence>
<dbReference type="OrthoDB" id="3539644at2759"/>
<organism evidence="2 3">
    <name type="scientific">Dactylellina haptotyla (strain CBS 200.50)</name>
    <name type="common">Nematode-trapping fungus</name>
    <name type="synonym">Monacrosporium haptotylum</name>
    <dbReference type="NCBI Taxonomy" id="1284197"/>
    <lineage>
        <taxon>Eukaryota</taxon>
        <taxon>Fungi</taxon>
        <taxon>Dikarya</taxon>
        <taxon>Ascomycota</taxon>
        <taxon>Pezizomycotina</taxon>
        <taxon>Orbiliomycetes</taxon>
        <taxon>Orbiliales</taxon>
        <taxon>Orbiliaceae</taxon>
        <taxon>Dactylellina</taxon>
    </lineage>
</organism>
<keyword evidence="1" id="KW-0472">Membrane</keyword>
<evidence type="ECO:0000256" key="1">
    <source>
        <dbReference type="SAM" id="Phobius"/>
    </source>
</evidence>
<dbReference type="AlphaFoldDB" id="S8BIT1"/>
<dbReference type="EMBL" id="AQGS01001233">
    <property type="protein sequence ID" value="EPS35172.1"/>
    <property type="molecule type" value="Genomic_DNA"/>
</dbReference>
<keyword evidence="3" id="KW-1185">Reference proteome</keyword>
<dbReference type="OMA" id="ISAHFKF"/>
<dbReference type="Proteomes" id="UP000015100">
    <property type="component" value="Unassembled WGS sequence"/>
</dbReference>
<dbReference type="eggNOG" id="ENOG502SMI0">
    <property type="taxonomic scope" value="Eukaryota"/>
</dbReference>
<name>S8BIT1_DACHA</name>
<accession>S8BIT1</accession>
<evidence type="ECO:0000313" key="2">
    <source>
        <dbReference type="EMBL" id="EPS35172.1"/>
    </source>
</evidence>